<name>A0A0F9HQ69_9ZZZZ</name>
<protein>
    <submittedName>
        <fullName evidence="2">Uncharacterized protein</fullName>
    </submittedName>
</protein>
<evidence type="ECO:0000313" key="2">
    <source>
        <dbReference type="EMBL" id="KKM17471.1"/>
    </source>
</evidence>
<dbReference type="AlphaFoldDB" id="A0A0F9HQ69"/>
<accession>A0A0F9HQ69</accession>
<feature type="coiled-coil region" evidence="1">
    <location>
        <begin position="58"/>
        <end position="92"/>
    </location>
</feature>
<proteinExistence type="predicted"/>
<organism evidence="2">
    <name type="scientific">marine sediment metagenome</name>
    <dbReference type="NCBI Taxonomy" id="412755"/>
    <lineage>
        <taxon>unclassified sequences</taxon>
        <taxon>metagenomes</taxon>
        <taxon>ecological metagenomes</taxon>
    </lineage>
</organism>
<dbReference type="EMBL" id="LAZR01014444">
    <property type="protein sequence ID" value="KKM17471.1"/>
    <property type="molecule type" value="Genomic_DNA"/>
</dbReference>
<evidence type="ECO:0000256" key="1">
    <source>
        <dbReference type="SAM" id="Coils"/>
    </source>
</evidence>
<comment type="caution">
    <text evidence="2">The sequence shown here is derived from an EMBL/GenBank/DDBJ whole genome shotgun (WGS) entry which is preliminary data.</text>
</comment>
<keyword evidence="1" id="KW-0175">Coiled coil</keyword>
<gene>
    <name evidence="2" type="ORF">LCGC14_1675440</name>
</gene>
<sequence>MGFGSSPSFVPVDYQVVNPRPPEVGPSRASLLQGATSLLGGAAKFAGGYLAAQNQFTAARAEATLMRSEADIADYNADIARWEAVIAEQERDIEIDLHRDSVAKIMGKQATFFAWGNIDLGDPKGTPAQVRLRSLYNAEYNEGIIIERGEIKKKQALGKAAIYDYKASVIRSAAPLVEAGGKLARTGAFISLTGEALKDIGAISS</sequence>
<reference evidence="2" key="1">
    <citation type="journal article" date="2015" name="Nature">
        <title>Complex archaea that bridge the gap between prokaryotes and eukaryotes.</title>
        <authorList>
            <person name="Spang A."/>
            <person name="Saw J.H."/>
            <person name="Jorgensen S.L."/>
            <person name="Zaremba-Niedzwiedzka K."/>
            <person name="Martijn J."/>
            <person name="Lind A.E."/>
            <person name="van Eijk R."/>
            <person name="Schleper C."/>
            <person name="Guy L."/>
            <person name="Ettema T.J."/>
        </authorList>
    </citation>
    <scope>NUCLEOTIDE SEQUENCE</scope>
</reference>